<name>A0A914WEY4_9BILA</name>
<evidence type="ECO:0000256" key="4">
    <source>
        <dbReference type="ARBA" id="ARBA00023136"/>
    </source>
</evidence>
<dbReference type="CDD" id="cd00637">
    <property type="entry name" value="7tm_classA_rhodopsin-like"/>
    <property type="match status" value="1"/>
</dbReference>
<dbReference type="Proteomes" id="UP000887566">
    <property type="component" value="Unplaced"/>
</dbReference>
<dbReference type="GO" id="GO:0016020">
    <property type="term" value="C:membrane"/>
    <property type="evidence" value="ECO:0007669"/>
    <property type="project" value="UniProtKB-SubCell"/>
</dbReference>
<keyword evidence="3 6" id="KW-1133">Transmembrane helix</keyword>
<keyword evidence="2 6" id="KW-0812">Transmembrane</keyword>
<feature type="transmembrane region" description="Helical" evidence="6">
    <location>
        <begin position="86"/>
        <end position="114"/>
    </location>
</feature>
<dbReference type="Pfam" id="PF10323">
    <property type="entry name" value="7TM_GPCR_Srv"/>
    <property type="match status" value="1"/>
</dbReference>
<evidence type="ECO:0000256" key="1">
    <source>
        <dbReference type="ARBA" id="ARBA00004370"/>
    </source>
</evidence>
<protein>
    <submittedName>
        <fullName evidence="9">G-protein coupled receptors family 1 profile domain-containing protein</fullName>
    </submittedName>
</protein>
<dbReference type="PANTHER" id="PTHR31627">
    <property type="entry name" value="SERPENTINE RECEPTOR CLASS GAMMA-RELATED"/>
    <property type="match status" value="1"/>
</dbReference>
<reference evidence="9" key="1">
    <citation type="submission" date="2022-11" db="UniProtKB">
        <authorList>
            <consortium name="WormBaseParasite"/>
        </authorList>
    </citation>
    <scope>IDENTIFICATION</scope>
</reference>
<comment type="subcellular location">
    <subcellularLocation>
        <location evidence="1">Membrane</location>
    </subcellularLocation>
</comment>
<evidence type="ECO:0000259" key="7">
    <source>
        <dbReference type="PROSITE" id="PS50262"/>
    </source>
</evidence>
<dbReference type="InterPro" id="IPR051119">
    <property type="entry name" value="Nematode_SR-like"/>
</dbReference>
<evidence type="ECO:0000256" key="6">
    <source>
        <dbReference type="SAM" id="Phobius"/>
    </source>
</evidence>
<evidence type="ECO:0000256" key="2">
    <source>
        <dbReference type="ARBA" id="ARBA00022692"/>
    </source>
</evidence>
<feature type="region of interest" description="Disordered" evidence="5">
    <location>
        <begin position="128"/>
        <end position="151"/>
    </location>
</feature>
<feature type="transmembrane region" description="Helical" evidence="6">
    <location>
        <begin position="36"/>
        <end position="54"/>
    </location>
</feature>
<sequence>MTINQHFGVLLMAFNRFTAVMFSIKQERIWSTRNTAVAIALQWILPVIIVSPMSSTKFEYDYYIKDGVANNDSLSLKFYDKNYETAYIILGFLINLLVNVATCIMYIAVFIGALRHSKRYASVSNQLSTLSTDNSNDNSRNGARHKPTGIPQQNSRIFRRSVGTVCSQAAHHRLELRLAVSGFLVFISMFMYFLYLLLALIIGDTDFDGGVMYSIVCDVFSCINPYALLLLSKQTRVAFMRTLKCKKST</sequence>
<proteinExistence type="predicted"/>
<feature type="transmembrane region" description="Helical" evidence="6">
    <location>
        <begin position="178"/>
        <end position="198"/>
    </location>
</feature>
<feature type="transmembrane region" description="Helical" evidence="6">
    <location>
        <begin position="210"/>
        <end position="231"/>
    </location>
</feature>
<dbReference type="PROSITE" id="PS50262">
    <property type="entry name" value="G_PROTEIN_RECEP_F1_2"/>
    <property type="match status" value="1"/>
</dbReference>
<dbReference type="SUPFAM" id="SSF81321">
    <property type="entry name" value="Family A G protein-coupled receptor-like"/>
    <property type="match status" value="1"/>
</dbReference>
<feature type="compositionally biased region" description="Low complexity" evidence="5">
    <location>
        <begin position="128"/>
        <end position="141"/>
    </location>
</feature>
<dbReference type="InterPro" id="IPR017452">
    <property type="entry name" value="GPCR_Rhodpsn_7TM"/>
</dbReference>
<dbReference type="Gene3D" id="1.20.1070.10">
    <property type="entry name" value="Rhodopsin 7-helix transmembrane proteins"/>
    <property type="match status" value="1"/>
</dbReference>
<evidence type="ECO:0000256" key="3">
    <source>
        <dbReference type="ARBA" id="ARBA00022989"/>
    </source>
</evidence>
<dbReference type="AlphaFoldDB" id="A0A914WEY4"/>
<keyword evidence="8" id="KW-1185">Reference proteome</keyword>
<evidence type="ECO:0000313" key="8">
    <source>
        <dbReference type="Proteomes" id="UP000887566"/>
    </source>
</evidence>
<organism evidence="8 9">
    <name type="scientific">Plectus sambesii</name>
    <dbReference type="NCBI Taxonomy" id="2011161"/>
    <lineage>
        <taxon>Eukaryota</taxon>
        <taxon>Metazoa</taxon>
        <taxon>Ecdysozoa</taxon>
        <taxon>Nematoda</taxon>
        <taxon>Chromadorea</taxon>
        <taxon>Plectida</taxon>
        <taxon>Plectina</taxon>
        <taxon>Plectoidea</taxon>
        <taxon>Plectidae</taxon>
        <taxon>Plectus</taxon>
    </lineage>
</organism>
<dbReference type="InterPro" id="IPR019426">
    <property type="entry name" value="7TM_GPCR_serpentine_rcpt_Srv"/>
</dbReference>
<evidence type="ECO:0000313" key="9">
    <source>
        <dbReference type="WBParaSite" id="PSAMB.scaffold3723size17121.g22351.t1"/>
    </source>
</evidence>
<keyword evidence="4 6" id="KW-0472">Membrane</keyword>
<feature type="domain" description="G-protein coupled receptors family 1 profile" evidence="7">
    <location>
        <begin position="1"/>
        <end position="228"/>
    </location>
</feature>
<evidence type="ECO:0000256" key="5">
    <source>
        <dbReference type="SAM" id="MobiDB-lite"/>
    </source>
</evidence>
<dbReference type="WBParaSite" id="PSAMB.scaffold3723size17121.g22351.t1">
    <property type="protein sequence ID" value="PSAMB.scaffold3723size17121.g22351.t1"/>
    <property type="gene ID" value="PSAMB.scaffold3723size17121.g22351"/>
</dbReference>
<accession>A0A914WEY4</accession>